<evidence type="ECO:0000256" key="1">
    <source>
        <dbReference type="SAM" id="MobiDB-lite"/>
    </source>
</evidence>
<sequence length="28" mass="3035">MPSLPKTARHLPISSATHLSKPKTPLPK</sequence>
<keyword evidence="3" id="KW-1185">Reference proteome</keyword>
<dbReference type="AlphaFoldDB" id="A0A392VLQ8"/>
<evidence type="ECO:0000313" key="3">
    <source>
        <dbReference type="Proteomes" id="UP000265520"/>
    </source>
</evidence>
<organism evidence="2 3">
    <name type="scientific">Trifolium medium</name>
    <dbReference type="NCBI Taxonomy" id="97028"/>
    <lineage>
        <taxon>Eukaryota</taxon>
        <taxon>Viridiplantae</taxon>
        <taxon>Streptophyta</taxon>
        <taxon>Embryophyta</taxon>
        <taxon>Tracheophyta</taxon>
        <taxon>Spermatophyta</taxon>
        <taxon>Magnoliopsida</taxon>
        <taxon>eudicotyledons</taxon>
        <taxon>Gunneridae</taxon>
        <taxon>Pentapetalae</taxon>
        <taxon>rosids</taxon>
        <taxon>fabids</taxon>
        <taxon>Fabales</taxon>
        <taxon>Fabaceae</taxon>
        <taxon>Papilionoideae</taxon>
        <taxon>50 kb inversion clade</taxon>
        <taxon>NPAAA clade</taxon>
        <taxon>Hologalegina</taxon>
        <taxon>IRL clade</taxon>
        <taxon>Trifolieae</taxon>
        <taxon>Trifolium</taxon>
    </lineage>
</organism>
<feature type="region of interest" description="Disordered" evidence="1">
    <location>
        <begin position="1"/>
        <end position="28"/>
    </location>
</feature>
<protein>
    <submittedName>
        <fullName evidence="2">Uncharacterized protein</fullName>
    </submittedName>
</protein>
<dbReference type="Proteomes" id="UP000265520">
    <property type="component" value="Unassembled WGS sequence"/>
</dbReference>
<comment type="caution">
    <text evidence="2">The sequence shown here is derived from an EMBL/GenBank/DDBJ whole genome shotgun (WGS) entry which is preliminary data.</text>
</comment>
<dbReference type="EMBL" id="LXQA011217218">
    <property type="protein sequence ID" value="MCI89348.1"/>
    <property type="molecule type" value="Genomic_DNA"/>
</dbReference>
<reference evidence="2 3" key="1">
    <citation type="journal article" date="2018" name="Front. Plant Sci.">
        <title>Red Clover (Trifolium pratense) and Zigzag Clover (T. medium) - A Picture of Genomic Similarities and Differences.</title>
        <authorList>
            <person name="Dluhosova J."/>
            <person name="Istvanek J."/>
            <person name="Nedelnik J."/>
            <person name="Repkova J."/>
        </authorList>
    </citation>
    <scope>NUCLEOTIDE SEQUENCE [LARGE SCALE GENOMIC DNA]</scope>
    <source>
        <strain evidence="3">cv. 10/8</strain>
        <tissue evidence="2">Leaf</tissue>
    </source>
</reference>
<evidence type="ECO:0000313" key="2">
    <source>
        <dbReference type="EMBL" id="MCI89348.1"/>
    </source>
</evidence>
<accession>A0A392VLQ8</accession>
<feature type="non-terminal residue" evidence="2">
    <location>
        <position position="28"/>
    </location>
</feature>
<proteinExistence type="predicted"/>
<name>A0A392VLQ8_9FABA</name>